<dbReference type="OrthoDB" id="10267969at2759"/>
<name>B4PH61_DROYA</name>
<evidence type="ECO:0000256" key="5">
    <source>
        <dbReference type="ARBA" id="ARBA00023136"/>
    </source>
</evidence>
<organism evidence="7 8">
    <name type="scientific">Drosophila yakuba</name>
    <name type="common">Fruit fly</name>
    <dbReference type="NCBI Taxonomy" id="7245"/>
    <lineage>
        <taxon>Eukaryota</taxon>
        <taxon>Metazoa</taxon>
        <taxon>Ecdysozoa</taxon>
        <taxon>Arthropoda</taxon>
        <taxon>Hexapoda</taxon>
        <taxon>Insecta</taxon>
        <taxon>Pterygota</taxon>
        <taxon>Neoptera</taxon>
        <taxon>Endopterygota</taxon>
        <taxon>Diptera</taxon>
        <taxon>Brachycera</taxon>
        <taxon>Muscomorpha</taxon>
        <taxon>Ephydroidea</taxon>
        <taxon>Drosophilidae</taxon>
        <taxon>Drosophila</taxon>
        <taxon>Sophophora</taxon>
    </lineage>
</organism>
<dbReference type="GO" id="GO:0005739">
    <property type="term" value="C:mitochondrion"/>
    <property type="evidence" value="ECO:0007669"/>
    <property type="project" value="TreeGrafter"/>
</dbReference>
<dbReference type="Proteomes" id="UP000002282">
    <property type="component" value="Chromosome 3L"/>
</dbReference>
<keyword evidence="3 6" id="KW-0812">Transmembrane</keyword>
<feature type="transmembrane region" description="Helical" evidence="6">
    <location>
        <begin position="177"/>
        <end position="199"/>
    </location>
</feature>
<dbReference type="GO" id="GO:0016020">
    <property type="term" value="C:membrane"/>
    <property type="evidence" value="ECO:0007669"/>
    <property type="project" value="UniProtKB-SubCell"/>
</dbReference>
<feature type="transmembrane region" description="Helical" evidence="6">
    <location>
        <begin position="138"/>
        <end position="156"/>
    </location>
</feature>
<dbReference type="Pfam" id="PF04117">
    <property type="entry name" value="Mpv17_PMP22"/>
    <property type="match status" value="1"/>
</dbReference>
<reference evidence="7 8" key="2">
    <citation type="journal article" date="2007" name="PLoS Biol.">
        <title>Principles of genome evolution in the Drosophila melanogaster species group.</title>
        <authorList>
            <person name="Ranz J.M."/>
            <person name="Maurin D."/>
            <person name="Chan Y.S."/>
            <person name="von Grotthuss M."/>
            <person name="Hillier L.W."/>
            <person name="Roote J."/>
            <person name="Ashburner M."/>
            <person name="Bergman C.M."/>
        </authorList>
    </citation>
    <scope>NUCLEOTIDE SEQUENCE [LARGE SCALE GENOMIC DNA]</scope>
    <source>
        <strain evidence="8">Tai18E2 / Tucson 14021-0261.01</strain>
    </source>
</reference>
<dbReference type="eggNOG" id="KOG1944">
    <property type="taxonomic scope" value="Eukaryota"/>
</dbReference>
<dbReference type="InterPro" id="IPR007248">
    <property type="entry name" value="Mpv17_PMP22"/>
</dbReference>
<dbReference type="GO" id="GO:0061668">
    <property type="term" value="P:mitochondrial ribosome assembly"/>
    <property type="evidence" value="ECO:0007669"/>
    <property type="project" value="TreeGrafter"/>
</dbReference>
<accession>B4PH61</accession>
<dbReference type="KEGG" id="dya:Dyak_GE20673"/>
<keyword evidence="5 6" id="KW-0472">Membrane</keyword>
<dbReference type="PANTHER" id="PTHR11266">
    <property type="entry name" value="PEROXISOMAL MEMBRANE PROTEIN 2, PXMP2 MPV17"/>
    <property type="match status" value="1"/>
</dbReference>
<comment type="similarity">
    <text evidence="2 6">Belongs to the peroxisomal membrane protein PXMP2/4 family.</text>
</comment>
<protein>
    <submittedName>
        <fullName evidence="7">Uncharacterized protein</fullName>
    </submittedName>
</protein>
<evidence type="ECO:0000256" key="2">
    <source>
        <dbReference type="ARBA" id="ARBA00006824"/>
    </source>
</evidence>
<evidence type="ECO:0000256" key="6">
    <source>
        <dbReference type="RuleBase" id="RU363053"/>
    </source>
</evidence>
<evidence type="ECO:0000313" key="8">
    <source>
        <dbReference type="Proteomes" id="UP000002282"/>
    </source>
</evidence>
<evidence type="ECO:0000256" key="1">
    <source>
        <dbReference type="ARBA" id="ARBA00004141"/>
    </source>
</evidence>
<evidence type="ECO:0000313" key="7">
    <source>
        <dbReference type="EMBL" id="EDW93298.2"/>
    </source>
</evidence>
<dbReference type="HOGENOM" id="CLU_049109_4_1_1"/>
<dbReference type="PANTHER" id="PTHR11266:SF81">
    <property type="entry name" value="GH12661P-RELATED"/>
    <property type="match status" value="1"/>
</dbReference>
<evidence type="ECO:0000256" key="4">
    <source>
        <dbReference type="ARBA" id="ARBA00022989"/>
    </source>
</evidence>
<dbReference type="AlphaFoldDB" id="B4PH61"/>
<reference evidence="7 8" key="1">
    <citation type="journal article" date="2007" name="Nature">
        <title>Evolution of genes and genomes on the Drosophila phylogeny.</title>
        <authorList>
            <consortium name="Drosophila 12 Genomes Consortium"/>
            <person name="Clark A.G."/>
            <person name="Eisen M.B."/>
            <person name="Smith D.R."/>
            <person name="Bergman C.M."/>
            <person name="Oliver B."/>
            <person name="Markow T.A."/>
            <person name="Kaufman T.C."/>
            <person name="Kellis M."/>
            <person name="Gelbart W."/>
            <person name="Iyer V.N."/>
            <person name="Pollard D.A."/>
            <person name="Sackton T.B."/>
            <person name="Larracuente A.M."/>
            <person name="Singh N.D."/>
            <person name="Abad J.P."/>
            <person name="Abt D.N."/>
            <person name="Adryan B."/>
            <person name="Aguade M."/>
            <person name="Akashi H."/>
            <person name="Anderson W.W."/>
            <person name="Aquadro C.F."/>
            <person name="Ardell D.H."/>
            <person name="Arguello R."/>
            <person name="Artieri C.G."/>
            <person name="Barbash D.A."/>
            <person name="Barker D."/>
            <person name="Barsanti P."/>
            <person name="Batterham P."/>
            <person name="Batzoglou S."/>
            <person name="Begun D."/>
            <person name="Bhutkar A."/>
            <person name="Blanco E."/>
            <person name="Bosak S.A."/>
            <person name="Bradley R.K."/>
            <person name="Brand A.D."/>
            <person name="Brent M.R."/>
            <person name="Brooks A.N."/>
            <person name="Brown R.H."/>
            <person name="Butlin R.K."/>
            <person name="Caggese C."/>
            <person name="Calvi B.R."/>
            <person name="Bernardo de Carvalho A."/>
            <person name="Caspi A."/>
            <person name="Castrezana S."/>
            <person name="Celniker S.E."/>
            <person name="Chang J.L."/>
            <person name="Chapple C."/>
            <person name="Chatterji S."/>
            <person name="Chinwalla A."/>
            <person name="Civetta A."/>
            <person name="Clifton S.W."/>
            <person name="Comeron J.M."/>
            <person name="Costello J.C."/>
            <person name="Coyne J.A."/>
            <person name="Daub J."/>
            <person name="David R.G."/>
            <person name="Delcher A.L."/>
            <person name="Delehaunty K."/>
            <person name="Do C.B."/>
            <person name="Ebling H."/>
            <person name="Edwards K."/>
            <person name="Eickbush T."/>
            <person name="Evans J.D."/>
            <person name="Filipski A."/>
            <person name="Findeiss S."/>
            <person name="Freyhult E."/>
            <person name="Fulton L."/>
            <person name="Fulton R."/>
            <person name="Garcia A.C."/>
            <person name="Gardiner A."/>
            <person name="Garfield D.A."/>
            <person name="Garvin B.E."/>
            <person name="Gibson G."/>
            <person name="Gilbert D."/>
            <person name="Gnerre S."/>
            <person name="Godfrey J."/>
            <person name="Good R."/>
            <person name="Gotea V."/>
            <person name="Gravely B."/>
            <person name="Greenberg A.J."/>
            <person name="Griffiths-Jones S."/>
            <person name="Gross S."/>
            <person name="Guigo R."/>
            <person name="Gustafson E.A."/>
            <person name="Haerty W."/>
            <person name="Hahn M.W."/>
            <person name="Halligan D.L."/>
            <person name="Halpern A.L."/>
            <person name="Halter G.M."/>
            <person name="Han M.V."/>
            <person name="Heger A."/>
            <person name="Hillier L."/>
            <person name="Hinrichs A.S."/>
            <person name="Holmes I."/>
            <person name="Hoskins R.A."/>
            <person name="Hubisz M.J."/>
            <person name="Hultmark D."/>
            <person name="Huntley M.A."/>
            <person name="Jaffe D.B."/>
            <person name="Jagadeeshan S."/>
            <person name="Jeck W.R."/>
            <person name="Johnson J."/>
            <person name="Jones C.D."/>
            <person name="Jordan W.C."/>
            <person name="Karpen G.H."/>
            <person name="Kataoka E."/>
            <person name="Keightley P.D."/>
            <person name="Kheradpour P."/>
            <person name="Kirkness E.F."/>
            <person name="Koerich L.B."/>
            <person name="Kristiansen K."/>
            <person name="Kudrna D."/>
            <person name="Kulathinal R.J."/>
            <person name="Kumar S."/>
            <person name="Kwok R."/>
            <person name="Lander E."/>
            <person name="Langley C.H."/>
            <person name="Lapoint R."/>
            <person name="Lazzaro B.P."/>
            <person name="Lee S.J."/>
            <person name="Levesque L."/>
            <person name="Li R."/>
            <person name="Lin C.F."/>
            <person name="Lin M.F."/>
            <person name="Lindblad-Toh K."/>
            <person name="Llopart A."/>
            <person name="Long M."/>
            <person name="Low L."/>
            <person name="Lozovsky E."/>
            <person name="Lu J."/>
            <person name="Luo M."/>
            <person name="Machado C.A."/>
            <person name="Makalowski W."/>
            <person name="Marzo M."/>
            <person name="Matsuda M."/>
            <person name="Matzkin L."/>
            <person name="McAllister B."/>
            <person name="McBride C.S."/>
            <person name="McKernan B."/>
            <person name="McKernan K."/>
            <person name="Mendez-Lago M."/>
            <person name="Minx P."/>
            <person name="Mollenhauer M.U."/>
            <person name="Montooth K."/>
            <person name="Mount S.M."/>
            <person name="Mu X."/>
            <person name="Myers E."/>
            <person name="Negre B."/>
            <person name="Newfeld S."/>
            <person name="Nielsen R."/>
            <person name="Noor M.A."/>
            <person name="O'Grady P."/>
            <person name="Pachter L."/>
            <person name="Papaceit M."/>
            <person name="Parisi M.J."/>
            <person name="Parisi M."/>
            <person name="Parts L."/>
            <person name="Pedersen J.S."/>
            <person name="Pesole G."/>
            <person name="Phillippy A.M."/>
            <person name="Ponting C.P."/>
            <person name="Pop M."/>
            <person name="Porcelli D."/>
            <person name="Powell J.R."/>
            <person name="Prohaska S."/>
            <person name="Pruitt K."/>
            <person name="Puig M."/>
            <person name="Quesneville H."/>
            <person name="Ram K.R."/>
            <person name="Rand D."/>
            <person name="Rasmussen M.D."/>
            <person name="Reed L.K."/>
            <person name="Reenan R."/>
            <person name="Reily A."/>
            <person name="Remington K.A."/>
            <person name="Rieger T.T."/>
            <person name="Ritchie M.G."/>
            <person name="Robin C."/>
            <person name="Rogers Y.H."/>
            <person name="Rohde C."/>
            <person name="Rozas J."/>
            <person name="Rubenfield M.J."/>
            <person name="Ruiz A."/>
            <person name="Russo S."/>
            <person name="Salzberg S.L."/>
            <person name="Sanchez-Gracia A."/>
            <person name="Saranga D.J."/>
            <person name="Sato H."/>
            <person name="Schaeffer S.W."/>
            <person name="Schatz M.C."/>
            <person name="Schlenke T."/>
            <person name="Schwartz R."/>
            <person name="Segarra C."/>
            <person name="Singh R.S."/>
            <person name="Sirot L."/>
            <person name="Sirota M."/>
            <person name="Sisneros N.B."/>
            <person name="Smith C.D."/>
            <person name="Smith T.F."/>
            <person name="Spieth J."/>
            <person name="Stage D.E."/>
            <person name="Stark A."/>
            <person name="Stephan W."/>
            <person name="Strausberg R.L."/>
            <person name="Strempel S."/>
            <person name="Sturgill D."/>
            <person name="Sutton G."/>
            <person name="Sutton G.G."/>
            <person name="Tao W."/>
            <person name="Teichmann S."/>
            <person name="Tobari Y.N."/>
            <person name="Tomimura Y."/>
            <person name="Tsolas J.M."/>
            <person name="Valente V.L."/>
            <person name="Venter E."/>
            <person name="Venter J.C."/>
            <person name="Vicario S."/>
            <person name="Vieira F.G."/>
            <person name="Vilella A.J."/>
            <person name="Villasante A."/>
            <person name="Walenz B."/>
            <person name="Wang J."/>
            <person name="Wasserman M."/>
            <person name="Watts T."/>
            <person name="Wilson D."/>
            <person name="Wilson R.K."/>
            <person name="Wing R.A."/>
            <person name="Wolfner M.F."/>
            <person name="Wong A."/>
            <person name="Wong G.K."/>
            <person name="Wu C.I."/>
            <person name="Wu G."/>
            <person name="Yamamoto D."/>
            <person name="Yang H.P."/>
            <person name="Yang S.P."/>
            <person name="Yorke J.A."/>
            <person name="Yoshida K."/>
            <person name="Zdobnov E."/>
            <person name="Zhang P."/>
            <person name="Zhang Y."/>
            <person name="Zimin A.V."/>
            <person name="Baldwin J."/>
            <person name="Abdouelleil A."/>
            <person name="Abdulkadir J."/>
            <person name="Abebe A."/>
            <person name="Abera B."/>
            <person name="Abreu J."/>
            <person name="Acer S.C."/>
            <person name="Aftuck L."/>
            <person name="Alexander A."/>
            <person name="An P."/>
            <person name="Anderson E."/>
            <person name="Anderson S."/>
            <person name="Arachi H."/>
            <person name="Azer M."/>
            <person name="Bachantsang P."/>
            <person name="Barry A."/>
            <person name="Bayul T."/>
            <person name="Berlin A."/>
            <person name="Bessette D."/>
            <person name="Bloom T."/>
            <person name="Blye J."/>
            <person name="Boguslavskiy L."/>
            <person name="Bonnet C."/>
            <person name="Boukhgalter B."/>
            <person name="Bourzgui I."/>
            <person name="Brown A."/>
            <person name="Cahill P."/>
            <person name="Channer S."/>
            <person name="Cheshatsang Y."/>
            <person name="Chuda L."/>
            <person name="Citroen M."/>
            <person name="Collymore A."/>
            <person name="Cooke P."/>
            <person name="Costello M."/>
            <person name="D'Aco K."/>
            <person name="Daza R."/>
            <person name="De Haan G."/>
            <person name="DeGray S."/>
            <person name="DeMaso C."/>
            <person name="Dhargay N."/>
            <person name="Dooley K."/>
            <person name="Dooley E."/>
            <person name="Doricent M."/>
            <person name="Dorje P."/>
            <person name="Dorjee K."/>
            <person name="Dupes A."/>
            <person name="Elong R."/>
            <person name="Falk J."/>
            <person name="Farina A."/>
            <person name="Faro S."/>
            <person name="Ferguson D."/>
            <person name="Fisher S."/>
            <person name="Foley C.D."/>
            <person name="Franke A."/>
            <person name="Friedrich D."/>
            <person name="Gadbois L."/>
            <person name="Gearin G."/>
            <person name="Gearin C.R."/>
            <person name="Giannoukos G."/>
            <person name="Goode T."/>
            <person name="Graham J."/>
            <person name="Grandbois E."/>
            <person name="Grewal S."/>
            <person name="Gyaltsen K."/>
            <person name="Hafez N."/>
            <person name="Hagos B."/>
            <person name="Hall J."/>
            <person name="Henson C."/>
            <person name="Hollinger A."/>
            <person name="Honan T."/>
            <person name="Huard M.D."/>
            <person name="Hughes L."/>
            <person name="Hurhula B."/>
            <person name="Husby M.E."/>
            <person name="Kamat A."/>
            <person name="Kanga B."/>
            <person name="Kashin S."/>
            <person name="Khazanovich D."/>
            <person name="Kisner P."/>
            <person name="Lance K."/>
            <person name="Lara M."/>
            <person name="Lee W."/>
            <person name="Lennon N."/>
            <person name="Letendre F."/>
            <person name="LeVine R."/>
            <person name="Lipovsky A."/>
            <person name="Liu X."/>
            <person name="Liu J."/>
            <person name="Liu S."/>
            <person name="Lokyitsang T."/>
            <person name="Lokyitsang Y."/>
            <person name="Lubonja R."/>
            <person name="Lui A."/>
            <person name="MacDonald P."/>
            <person name="Magnisalis V."/>
            <person name="Maru K."/>
            <person name="Matthews C."/>
            <person name="McCusker W."/>
            <person name="McDonough S."/>
            <person name="Mehta T."/>
            <person name="Meldrim J."/>
            <person name="Meneus L."/>
            <person name="Mihai O."/>
            <person name="Mihalev A."/>
            <person name="Mihova T."/>
            <person name="Mittelman R."/>
            <person name="Mlenga V."/>
            <person name="Montmayeur A."/>
            <person name="Mulrain L."/>
            <person name="Navidi A."/>
            <person name="Naylor J."/>
            <person name="Negash T."/>
            <person name="Nguyen T."/>
            <person name="Nguyen N."/>
            <person name="Nicol R."/>
            <person name="Norbu C."/>
            <person name="Norbu N."/>
            <person name="Novod N."/>
            <person name="O'Neill B."/>
            <person name="Osman S."/>
            <person name="Markiewicz E."/>
            <person name="Oyono O.L."/>
            <person name="Patti C."/>
            <person name="Phunkhang P."/>
            <person name="Pierre F."/>
            <person name="Priest M."/>
            <person name="Raghuraman S."/>
            <person name="Rege F."/>
            <person name="Reyes R."/>
            <person name="Rise C."/>
            <person name="Rogov P."/>
            <person name="Ross K."/>
            <person name="Ryan E."/>
            <person name="Settipalli S."/>
            <person name="Shea T."/>
            <person name="Sherpa N."/>
            <person name="Shi L."/>
            <person name="Shih D."/>
            <person name="Sparrow T."/>
            <person name="Spaulding J."/>
            <person name="Stalker J."/>
            <person name="Stange-Thomann N."/>
            <person name="Stavropoulos S."/>
            <person name="Stone C."/>
            <person name="Strader C."/>
            <person name="Tesfaye S."/>
            <person name="Thomson T."/>
            <person name="Thoulutsang Y."/>
            <person name="Thoulutsang D."/>
            <person name="Topham K."/>
            <person name="Topping I."/>
            <person name="Tsamla T."/>
            <person name="Vassiliev H."/>
            <person name="Vo A."/>
            <person name="Wangchuk T."/>
            <person name="Wangdi T."/>
            <person name="Weiand M."/>
            <person name="Wilkinson J."/>
            <person name="Wilson A."/>
            <person name="Yadav S."/>
            <person name="Young G."/>
            <person name="Yu Q."/>
            <person name="Zembek L."/>
            <person name="Zhong D."/>
            <person name="Zimmer A."/>
            <person name="Zwirko Z."/>
            <person name="Jaffe D.B."/>
            <person name="Alvarez P."/>
            <person name="Brockman W."/>
            <person name="Butler J."/>
            <person name="Chin C."/>
            <person name="Gnerre S."/>
            <person name="Grabherr M."/>
            <person name="Kleber M."/>
            <person name="Mauceli E."/>
            <person name="MacCallum I."/>
        </authorList>
    </citation>
    <scope>NUCLEOTIDE SEQUENCE [LARGE SCALE GENOMIC DNA]</scope>
    <source>
        <strain evidence="8">Tai18E2 / Tucson 14021-0261.01</strain>
    </source>
</reference>
<proteinExistence type="inferred from homology"/>
<keyword evidence="8" id="KW-1185">Reference proteome</keyword>
<feature type="non-terminal residue" evidence="7">
    <location>
        <position position="1"/>
    </location>
</feature>
<comment type="subcellular location">
    <subcellularLocation>
        <location evidence="1">Membrane</location>
        <topology evidence="1">Multi-pass membrane protein</topology>
    </subcellularLocation>
</comment>
<gene>
    <name evidence="7" type="primary">Dyak\GE20673</name>
    <name evidence="7" type="synonym">dyak_GLEANR_4502</name>
    <name evidence="7" type="synonym">GE20673</name>
    <name evidence="7" type="ORF">Dyak_GE20673</name>
</gene>
<sequence>TLQFYGTDQCFIKYYSINQKIRAFNVRTNTENTSFFTQIIHLQVNHHKSKTSLDGITMLSWTRLSNPLKMGFQFVNVFSTSSQTPTNAKFWSKLFGKYLLLTNTVGSGLLVAIGDAVAQQYEGIGEKKTFDYSRSGCMMITGLVIGPVQHSFYLLLDRLLSDTGRWGVLHKILADQLIMSPTYIFLFFYVSSLLAGRTIAECNGELAEKFLYTWLLDCCYWPVLQYLNFRFFKSNYRVIFVNVANCVYVILLSYIKYGFSSQDP</sequence>
<evidence type="ECO:0000256" key="3">
    <source>
        <dbReference type="ARBA" id="ARBA00022692"/>
    </source>
</evidence>
<feature type="transmembrane region" description="Helical" evidence="6">
    <location>
        <begin position="236"/>
        <end position="255"/>
    </location>
</feature>
<dbReference type="EMBL" id="CM000159">
    <property type="protein sequence ID" value="EDW93298.2"/>
    <property type="molecule type" value="Genomic_DNA"/>
</dbReference>
<keyword evidence="4 6" id="KW-1133">Transmembrane helix</keyword>